<organism evidence="2 3">
    <name type="scientific">Wocania arenilitoris</name>
    <dbReference type="NCBI Taxonomy" id="2044858"/>
    <lineage>
        <taxon>Bacteria</taxon>
        <taxon>Pseudomonadati</taxon>
        <taxon>Bacteroidota</taxon>
        <taxon>Flavobacteriia</taxon>
        <taxon>Flavobacteriales</taxon>
        <taxon>Flavobacteriaceae</taxon>
        <taxon>Wocania</taxon>
    </lineage>
</organism>
<dbReference type="RefSeq" id="WP_237239897.1">
    <property type="nucleotide sequence ID" value="NZ_JAKKDU010000009.1"/>
</dbReference>
<proteinExistence type="predicted"/>
<feature type="transmembrane region" description="Helical" evidence="1">
    <location>
        <begin position="128"/>
        <end position="153"/>
    </location>
</feature>
<dbReference type="InterPro" id="IPR046487">
    <property type="entry name" value="DUF6580"/>
</dbReference>
<keyword evidence="3" id="KW-1185">Reference proteome</keyword>
<name>A0AAE3JLQ5_9FLAO</name>
<accession>A0AAE3JLQ5</accession>
<keyword evidence="1" id="KW-1133">Transmembrane helix</keyword>
<dbReference type="AlphaFoldDB" id="A0AAE3JLQ5"/>
<evidence type="ECO:0000256" key="1">
    <source>
        <dbReference type="SAM" id="Phobius"/>
    </source>
</evidence>
<protein>
    <submittedName>
        <fullName evidence="2">Uncharacterized protein</fullName>
    </submittedName>
</protein>
<feature type="transmembrane region" description="Helical" evidence="1">
    <location>
        <begin position="97"/>
        <end position="116"/>
    </location>
</feature>
<keyword evidence="1" id="KW-0472">Membrane</keyword>
<keyword evidence="1" id="KW-0812">Transmembrane</keyword>
<dbReference type="Pfam" id="PF20221">
    <property type="entry name" value="DUF6580"/>
    <property type="match status" value="1"/>
</dbReference>
<dbReference type="EMBL" id="JAKKDU010000009">
    <property type="protein sequence ID" value="MCF7568554.1"/>
    <property type="molecule type" value="Genomic_DNA"/>
</dbReference>
<sequence>MRSIFNKKQLILLSFIIAAALFRLFPHLPNVTPITAMALFSGAYFTNKAYAYILPLLAMFLSDLFLGFSGITLFVYAAFVLVSYIGFKSKKMSIKNILLSSISFFIITNFGVWLLGYPKTLTGLAECYTLAIPFFRNSLIGDFFFAGVLYFGFEFVSKKYLKVA</sequence>
<feature type="transmembrane region" description="Helical" evidence="1">
    <location>
        <begin position="64"/>
        <end position="85"/>
    </location>
</feature>
<reference evidence="2" key="1">
    <citation type="submission" date="2022-01" db="EMBL/GenBank/DDBJ databases">
        <title>Draft genome sequence of Sabulilitoribacter arenilitoris KCTC 52401.</title>
        <authorList>
            <person name="Oh J.-S."/>
        </authorList>
    </citation>
    <scope>NUCLEOTIDE SEQUENCE</scope>
    <source>
        <strain evidence="2">HMF6543</strain>
    </source>
</reference>
<gene>
    <name evidence="2" type="ORF">L3X37_09275</name>
</gene>
<evidence type="ECO:0000313" key="2">
    <source>
        <dbReference type="EMBL" id="MCF7568554.1"/>
    </source>
</evidence>
<comment type="caution">
    <text evidence="2">The sequence shown here is derived from an EMBL/GenBank/DDBJ whole genome shotgun (WGS) entry which is preliminary data.</text>
</comment>
<evidence type="ECO:0000313" key="3">
    <source>
        <dbReference type="Proteomes" id="UP001199795"/>
    </source>
</evidence>
<dbReference type="Proteomes" id="UP001199795">
    <property type="component" value="Unassembled WGS sequence"/>
</dbReference>